<name>A0A5B7JWE0_PORTR</name>
<accession>A0A5B7JWE0</accession>
<comment type="caution">
    <text evidence="1">The sequence shown here is derived from an EMBL/GenBank/DDBJ whole genome shotgun (WGS) entry which is preliminary data.</text>
</comment>
<gene>
    <name evidence="1" type="ORF">E2C01_094144</name>
</gene>
<reference evidence="1 2" key="1">
    <citation type="submission" date="2019-05" db="EMBL/GenBank/DDBJ databases">
        <title>Another draft genome of Portunus trituberculatus and its Hox gene families provides insights of decapod evolution.</title>
        <authorList>
            <person name="Jeong J.-H."/>
            <person name="Song I."/>
            <person name="Kim S."/>
            <person name="Choi T."/>
            <person name="Kim D."/>
            <person name="Ryu S."/>
            <person name="Kim W."/>
        </authorList>
    </citation>
    <scope>NUCLEOTIDE SEQUENCE [LARGE SCALE GENOMIC DNA]</scope>
    <source>
        <tissue evidence="1">Muscle</tissue>
    </source>
</reference>
<protein>
    <submittedName>
        <fullName evidence="1">Uncharacterized protein</fullName>
    </submittedName>
</protein>
<organism evidence="1 2">
    <name type="scientific">Portunus trituberculatus</name>
    <name type="common">Swimming crab</name>
    <name type="synonym">Neptunus trituberculatus</name>
    <dbReference type="NCBI Taxonomy" id="210409"/>
    <lineage>
        <taxon>Eukaryota</taxon>
        <taxon>Metazoa</taxon>
        <taxon>Ecdysozoa</taxon>
        <taxon>Arthropoda</taxon>
        <taxon>Crustacea</taxon>
        <taxon>Multicrustacea</taxon>
        <taxon>Malacostraca</taxon>
        <taxon>Eumalacostraca</taxon>
        <taxon>Eucarida</taxon>
        <taxon>Decapoda</taxon>
        <taxon>Pleocyemata</taxon>
        <taxon>Brachyura</taxon>
        <taxon>Eubrachyura</taxon>
        <taxon>Portunoidea</taxon>
        <taxon>Portunidae</taxon>
        <taxon>Portuninae</taxon>
        <taxon>Portunus</taxon>
    </lineage>
</organism>
<evidence type="ECO:0000313" key="1">
    <source>
        <dbReference type="EMBL" id="MPC98763.1"/>
    </source>
</evidence>
<keyword evidence="2" id="KW-1185">Reference proteome</keyword>
<proteinExistence type="predicted"/>
<dbReference type="EMBL" id="VSRR010115468">
    <property type="protein sequence ID" value="MPC98763.1"/>
    <property type="molecule type" value="Genomic_DNA"/>
</dbReference>
<dbReference type="Proteomes" id="UP000324222">
    <property type="component" value="Unassembled WGS sequence"/>
</dbReference>
<evidence type="ECO:0000313" key="2">
    <source>
        <dbReference type="Proteomes" id="UP000324222"/>
    </source>
</evidence>
<sequence>MYTWSSKE</sequence>